<evidence type="ECO:0000256" key="1">
    <source>
        <dbReference type="ARBA" id="ARBA00006010"/>
    </source>
</evidence>
<dbReference type="InterPro" id="IPR006969">
    <property type="entry name" value="Stig-like"/>
</dbReference>
<evidence type="ECO:0000256" key="2">
    <source>
        <dbReference type="ARBA" id="ARBA00022729"/>
    </source>
</evidence>
<protein>
    <recommendedName>
        <fullName evidence="5">Stigma-specific STIG1-like protein 1</fullName>
    </recommendedName>
</protein>
<accession>A0AAV0H2E2</accession>
<dbReference type="AlphaFoldDB" id="A0AAV0H2E2"/>
<dbReference type="EMBL" id="CAMGYJ010000002">
    <property type="protein sequence ID" value="CAI0379441.1"/>
    <property type="molecule type" value="Genomic_DNA"/>
</dbReference>
<dbReference type="PANTHER" id="PTHR33227:SF15">
    <property type="entry name" value="STIGMA-SPECIFIC STIG1-LIKE PROTEIN 1"/>
    <property type="match status" value="1"/>
</dbReference>
<proteinExistence type="inferred from homology"/>
<dbReference type="Proteomes" id="UP001154282">
    <property type="component" value="Unassembled WGS sequence"/>
</dbReference>
<comment type="similarity">
    <text evidence="1">Belongs to the STIG1 family.</text>
</comment>
<evidence type="ECO:0008006" key="5">
    <source>
        <dbReference type="Google" id="ProtNLM"/>
    </source>
</evidence>
<gene>
    <name evidence="3" type="ORF">LITE_LOCUS2268</name>
</gene>
<comment type="caution">
    <text evidence="3">The sequence shown here is derived from an EMBL/GenBank/DDBJ whole genome shotgun (WGS) entry which is preliminary data.</text>
</comment>
<keyword evidence="4" id="KW-1185">Reference proteome</keyword>
<sequence>MVAMALVLSINALPGPEDEEELQEDKEISANILTGSAEHVGNNGSHVVSRFLAQKRKMPAKRLNCNKFPRICFARRSPGSHCCKKKCVDILKEHLNCGRCGNKCKYNETCCNGKCVNPFFNRLHCGGCNKSVCWQWQGEFLCVWALLLRLGQERWK</sequence>
<evidence type="ECO:0000313" key="3">
    <source>
        <dbReference type="EMBL" id="CAI0379441.1"/>
    </source>
</evidence>
<name>A0AAV0H2E2_9ROSI</name>
<dbReference type="PANTHER" id="PTHR33227">
    <property type="entry name" value="STIGMA-SPECIFIC STIG1-LIKE PROTEIN 3"/>
    <property type="match status" value="1"/>
</dbReference>
<keyword evidence="2" id="KW-0732">Signal</keyword>
<dbReference type="Pfam" id="PF04885">
    <property type="entry name" value="Stig1"/>
    <property type="match status" value="1"/>
</dbReference>
<reference evidence="3" key="1">
    <citation type="submission" date="2022-08" db="EMBL/GenBank/DDBJ databases">
        <authorList>
            <person name="Gutierrez-Valencia J."/>
        </authorList>
    </citation>
    <scope>NUCLEOTIDE SEQUENCE</scope>
</reference>
<organism evidence="3 4">
    <name type="scientific">Linum tenue</name>
    <dbReference type="NCBI Taxonomy" id="586396"/>
    <lineage>
        <taxon>Eukaryota</taxon>
        <taxon>Viridiplantae</taxon>
        <taxon>Streptophyta</taxon>
        <taxon>Embryophyta</taxon>
        <taxon>Tracheophyta</taxon>
        <taxon>Spermatophyta</taxon>
        <taxon>Magnoliopsida</taxon>
        <taxon>eudicotyledons</taxon>
        <taxon>Gunneridae</taxon>
        <taxon>Pentapetalae</taxon>
        <taxon>rosids</taxon>
        <taxon>fabids</taxon>
        <taxon>Malpighiales</taxon>
        <taxon>Linaceae</taxon>
        <taxon>Linum</taxon>
    </lineage>
</organism>
<evidence type="ECO:0000313" key="4">
    <source>
        <dbReference type="Proteomes" id="UP001154282"/>
    </source>
</evidence>